<protein>
    <submittedName>
        <fullName evidence="1">Uncharacterized protein</fullName>
    </submittedName>
</protein>
<dbReference type="AlphaFoldDB" id="A0A3S0V8G3"/>
<proteinExistence type="predicted"/>
<reference evidence="1 2" key="1">
    <citation type="submission" date="2018-12" db="EMBL/GenBank/DDBJ databases">
        <title>Bacillus chawlae sp. nov., Bacillus glennii sp. nov., and Bacillus saganii sp. nov. Isolated from the Vehicle Assembly Building at Kennedy Space Center where the Viking Spacecraft were Assembled.</title>
        <authorList>
            <person name="Seuylemezian A."/>
            <person name="Vaishampayan P."/>
        </authorList>
    </citation>
    <scope>NUCLEOTIDE SEQUENCE [LARGE SCALE GENOMIC DNA]</scope>
    <source>
        <strain evidence="1 2">L5</strain>
    </source>
</reference>
<sequence length="84" mass="9540">MKVCYLSYPLDLSECYIPSAVSMDYFDGVHLAHQRVIQTGIQIAASKKVVRNVTNNSEGAFEEWRVYVRRSTNRSEKPASRSIA</sequence>
<evidence type="ECO:0000313" key="1">
    <source>
        <dbReference type="EMBL" id="RUQ26646.1"/>
    </source>
</evidence>
<accession>A0A3S0V8G3</accession>
<dbReference type="Proteomes" id="UP000267430">
    <property type="component" value="Unassembled WGS sequence"/>
</dbReference>
<keyword evidence="2" id="KW-1185">Reference proteome</keyword>
<evidence type="ECO:0000313" key="2">
    <source>
        <dbReference type="Proteomes" id="UP000267430"/>
    </source>
</evidence>
<name>A0A3S0V8G3_9BACI</name>
<dbReference type="OrthoDB" id="9803667at2"/>
<dbReference type="RefSeq" id="WP_126866640.1">
    <property type="nucleotide sequence ID" value="NZ_JAUSTX010000012.1"/>
</dbReference>
<gene>
    <name evidence="1" type="ORF">ELQ35_18275</name>
</gene>
<dbReference type="EMBL" id="RYZZ01000033">
    <property type="protein sequence ID" value="RUQ26646.1"/>
    <property type="molecule type" value="Genomic_DNA"/>
</dbReference>
<comment type="caution">
    <text evidence="1">The sequence shown here is derived from an EMBL/GenBank/DDBJ whole genome shotgun (WGS) entry which is preliminary data.</text>
</comment>
<organism evidence="1 2">
    <name type="scientific">Peribacillus cavernae</name>
    <dbReference type="NCBI Taxonomy" id="1674310"/>
    <lineage>
        <taxon>Bacteria</taxon>
        <taxon>Bacillati</taxon>
        <taxon>Bacillota</taxon>
        <taxon>Bacilli</taxon>
        <taxon>Bacillales</taxon>
        <taxon>Bacillaceae</taxon>
        <taxon>Peribacillus</taxon>
    </lineage>
</organism>